<feature type="domain" description="YetF C-terminal" evidence="8">
    <location>
        <begin position="102"/>
        <end position="178"/>
    </location>
</feature>
<dbReference type="InterPro" id="IPR023090">
    <property type="entry name" value="UPF0702_alpha/beta_dom_sf"/>
</dbReference>
<protein>
    <submittedName>
        <fullName evidence="9">DUF421 domain-containing protein</fullName>
    </submittedName>
</protein>
<dbReference type="EMBL" id="RXOC01000003">
    <property type="protein sequence ID" value="RXF71229.1"/>
    <property type="molecule type" value="Genomic_DNA"/>
</dbReference>
<evidence type="ECO:0000256" key="6">
    <source>
        <dbReference type="ARBA" id="ARBA00023136"/>
    </source>
</evidence>
<evidence type="ECO:0000259" key="8">
    <source>
        <dbReference type="Pfam" id="PF04239"/>
    </source>
</evidence>
<proteinExistence type="inferred from homology"/>
<dbReference type="GO" id="GO:0005886">
    <property type="term" value="C:plasma membrane"/>
    <property type="evidence" value="ECO:0007669"/>
    <property type="project" value="UniProtKB-SubCell"/>
</dbReference>
<comment type="subcellular location">
    <subcellularLocation>
        <location evidence="1">Cell membrane</location>
        <topology evidence="1">Multi-pass membrane protein</topology>
    </subcellularLocation>
</comment>
<dbReference type="InterPro" id="IPR007353">
    <property type="entry name" value="DUF421"/>
</dbReference>
<dbReference type="RefSeq" id="WP_128768475.1">
    <property type="nucleotide sequence ID" value="NZ_RXOC01000003.1"/>
</dbReference>
<dbReference type="PANTHER" id="PTHR34582:SF6">
    <property type="entry name" value="UPF0702 TRANSMEMBRANE PROTEIN YCAP"/>
    <property type="match status" value="1"/>
</dbReference>
<keyword evidence="5 7" id="KW-1133">Transmembrane helix</keyword>
<evidence type="ECO:0000256" key="7">
    <source>
        <dbReference type="SAM" id="Phobius"/>
    </source>
</evidence>
<dbReference type="PANTHER" id="PTHR34582">
    <property type="entry name" value="UPF0702 TRANSMEMBRANE PROTEIN YCAP"/>
    <property type="match status" value="1"/>
</dbReference>
<evidence type="ECO:0000256" key="4">
    <source>
        <dbReference type="ARBA" id="ARBA00022692"/>
    </source>
</evidence>
<dbReference type="Gene3D" id="3.30.240.20">
    <property type="entry name" value="bsu07140 like domains"/>
    <property type="match status" value="1"/>
</dbReference>
<reference evidence="9 10" key="1">
    <citation type="submission" date="2018-12" db="EMBL/GenBank/DDBJ databases">
        <title>The Draft Genome Sequence of the Soil Bacterium Pedobacter tournemirensis R1.</title>
        <authorList>
            <person name="He J."/>
        </authorList>
    </citation>
    <scope>NUCLEOTIDE SEQUENCE [LARGE SCALE GENOMIC DNA]</scope>
    <source>
        <strain evidence="9 10">R1</strain>
    </source>
</reference>
<accession>A0A4Q0ME38</accession>
<evidence type="ECO:0000256" key="1">
    <source>
        <dbReference type="ARBA" id="ARBA00004651"/>
    </source>
</evidence>
<feature type="transmembrane region" description="Helical" evidence="7">
    <location>
        <begin position="21"/>
        <end position="41"/>
    </location>
</feature>
<gene>
    <name evidence="9" type="ORF">EKH83_05925</name>
</gene>
<evidence type="ECO:0000313" key="10">
    <source>
        <dbReference type="Proteomes" id="UP000290848"/>
    </source>
</evidence>
<evidence type="ECO:0000313" key="9">
    <source>
        <dbReference type="EMBL" id="RXF71229.1"/>
    </source>
</evidence>
<keyword evidence="3" id="KW-1003">Cell membrane</keyword>
<dbReference type="Pfam" id="PF04239">
    <property type="entry name" value="DUF421"/>
    <property type="match status" value="1"/>
</dbReference>
<feature type="transmembrane region" description="Helical" evidence="7">
    <location>
        <begin position="53"/>
        <end position="73"/>
    </location>
</feature>
<comment type="similarity">
    <text evidence="2">Belongs to the UPF0702 family.</text>
</comment>
<keyword evidence="4 7" id="KW-0812">Transmembrane</keyword>
<organism evidence="9 10">
    <name type="scientific">Arcticibacter tournemirensis</name>
    <dbReference type="NCBI Taxonomy" id="699437"/>
    <lineage>
        <taxon>Bacteria</taxon>
        <taxon>Pseudomonadati</taxon>
        <taxon>Bacteroidota</taxon>
        <taxon>Sphingobacteriia</taxon>
        <taxon>Sphingobacteriales</taxon>
        <taxon>Sphingobacteriaceae</taxon>
        <taxon>Arcticibacter</taxon>
    </lineage>
</organism>
<sequence>MKSYQIFINDWSRILFGEVPAIFYAELVLRTAFIYLLLMVSMRLMGKRMASQLSRSEMVAMVSLAAAIGVPILDPARGILPVVIIAFIVVAVQRIITRVAFKNQHFEQIAGDDYTILVEDGLTFPDRMRKSRISQERLFAQLRSSGVLHLGQVKRLYLEAGGNFTLIRKDNIQPGLAVLPLYDNEFRQRNKTDDELVACGTCGEISNKTAPGAKDPCDRCGGDDWHDAFIG</sequence>
<evidence type="ECO:0000256" key="3">
    <source>
        <dbReference type="ARBA" id="ARBA00022475"/>
    </source>
</evidence>
<dbReference type="Proteomes" id="UP000290848">
    <property type="component" value="Unassembled WGS sequence"/>
</dbReference>
<feature type="transmembrane region" description="Helical" evidence="7">
    <location>
        <begin position="79"/>
        <end position="96"/>
    </location>
</feature>
<name>A0A4Q0ME38_9SPHI</name>
<evidence type="ECO:0000256" key="2">
    <source>
        <dbReference type="ARBA" id="ARBA00006448"/>
    </source>
</evidence>
<keyword evidence="6 7" id="KW-0472">Membrane</keyword>
<comment type="caution">
    <text evidence="9">The sequence shown here is derived from an EMBL/GenBank/DDBJ whole genome shotgun (WGS) entry which is preliminary data.</text>
</comment>
<evidence type="ECO:0000256" key="5">
    <source>
        <dbReference type="ARBA" id="ARBA00022989"/>
    </source>
</evidence>
<dbReference type="AlphaFoldDB" id="A0A4Q0ME38"/>